<sequence length="49" mass="5474">MTPFKKLLQAQIPVPGGLFNRYPHPREFASGIQSGCGERDSIRRMSADL</sequence>
<dbReference type="EMBL" id="MSTI01000140">
    <property type="protein sequence ID" value="OLV16480.1"/>
    <property type="molecule type" value="Genomic_DNA"/>
</dbReference>
<reference evidence="1 2" key="1">
    <citation type="submission" date="2017-01" db="EMBL/GenBank/DDBJ databases">
        <title>Genome Analysis of Deinococcus marmoris KOPRI26562.</title>
        <authorList>
            <person name="Kim J.H."/>
            <person name="Oh H.-M."/>
        </authorList>
    </citation>
    <scope>NUCLEOTIDE SEQUENCE [LARGE SCALE GENOMIC DNA]</scope>
    <source>
        <strain evidence="1 2">KOPRI26562</strain>
    </source>
</reference>
<proteinExistence type="predicted"/>
<dbReference type="Proteomes" id="UP000186607">
    <property type="component" value="Unassembled WGS sequence"/>
</dbReference>
<gene>
    <name evidence="1" type="ORF">BOO71_0011737</name>
</gene>
<accession>A0A1U7NU90</accession>
<organism evidence="1 2">
    <name type="scientific">Deinococcus marmoris</name>
    <dbReference type="NCBI Taxonomy" id="249408"/>
    <lineage>
        <taxon>Bacteria</taxon>
        <taxon>Thermotogati</taxon>
        <taxon>Deinococcota</taxon>
        <taxon>Deinococci</taxon>
        <taxon>Deinococcales</taxon>
        <taxon>Deinococcaceae</taxon>
        <taxon>Deinococcus</taxon>
    </lineage>
</organism>
<keyword evidence="2" id="KW-1185">Reference proteome</keyword>
<comment type="caution">
    <text evidence="1">The sequence shown here is derived from an EMBL/GenBank/DDBJ whole genome shotgun (WGS) entry which is preliminary data.</text>
</comment>
<evidence type="ECO:0000313" key="2">
    <source>
        <dbReference type="Proteomes" id="UP000186607"/>
    </source>
</evidence>
<protein>
    <submittedName>
        <fullName evidence="1">Uncharacterized protein</fullName>
    </submittedName>
</protein>
<evidence type="ECO:0000313" key="1">
    <source>
        <dbReference type="EMBL" id="OLV16480.1"/>
    </source>
</evidence>
<name>A0A1U7NU90_9DEIO</name>
<dbReference type="AlphaFoldDB" id="A0A1U7NU90"/>